<evidence type="ECO:0000313" key="4">
    <source>
        <dbReference type="Proteomes" id="UP000294847"/>
    </source>
</evidence>
<evidence type="ECO:0000256" key="2">
    <source>
        <dbReference type="SAM" id="MobiDB-lite"/>
    </source>
</evidence>
<accession>A0A4P7N4Q0</accession>
<proteinExistence type="predicted"/>
<gene>
    <name evidence="3" type="ORF">PoMZ_00947</name>
</gene>
<name>A0A4P7N4Q0_PYROR</name>
<feature type="region of interest" description="Disordered" evidence="2">
    <location>
        <begin position="131"/>
        <end position="151"/>
    </location>
</feature>
<feature type="region of interest" description="Disordered" evidence="2">
    <location>
        <begin position="13"/>
        <end position="37"/>
    </location>
</feature>
<keyword evidence="1" id="KW-0175">Coiled coil</keyword>
<evidence type="ECO:0000256" key="1">
    <source>
        <dbReference type="SAM" id="Coils"/>
    </source>
</evidence>
<dbReference type="AlphaFoldDB" id="A0A4P7N4Q0"/>
<dbReference type="EMBL" id="CP034205">
    <property type="protein sequence ID" value="QBZ56041.1"/>
    <property type="molecule type" value="Genomic_DNA"/>
</dbReference>
<protein>
    <submittedName>
        <fullName evidence="3">Uncharacterized protein</fullName>
    </submittedName>
</protein>
<organism evidence="3 4">
    <name type="scientific">Pyricularia oryzae</name>
    <name type="common">Rice blast fungus</name>
    <name type="synonym">Magnaporthe oryzae</name>
    <dbReference type="NCBI Taxonomy" id="318829"/>
    <lineage>
        <taxon>Eukaryota</taxon>
        <taxon>Fungi</taxon>
        <taxon>Dikarya</taxon>
        <taxon>Ascomycota</taxon>
        <taxon>Pezizomycotina</taxon>
        <taxon>Sordariomycetes</taxon>
        <taxon>Sordariomycetidae</taxon>
        <taxon>Magnaporthales</taxon>
        <taxon>Pyriculariaceae</taxon>
        <taxon>Pyricularia</taxon>
    </lineage>
</organism>
<dbReference type="Proteomes" id="UP000294847">
    <property type="component" value="Chromosome 2"/>
</dbReference>
<sequence>MRHQYLSPVVMDFISGNPQSSDGDDCENDQHRHRPHGLSIAQPSDLIMDSDLILQDVRSLQKRVSRLEDKLLEDNAQTSAAAAIGEIKTQISQILTSQKTLQSTNERILKKLDDLIQADDVTLAVTNHISPKHDDQANAPKVAGERTEGQRKDNILSAWKSQSKIDRLAHKLNPSMPPGTLGLSGRYPSPYEETPEGVVLSQHRIDASKAKSKYAHNNLSGLNTESNIREYRKAIGPFSTAAERLTSLRENYLKIPNHSHDLTIRKKTDLTVLSPTEDASVREPACCICEKVTCSTPHHCLSGRNSSVDIPRVPGHLAGIRSACFDGENPMDS</sequence>
<evidence type="ECO:0000313" key="3">
    <source>
        <dbReference type="EMBL" id="QBZ56041.1"/>
    </source>
</evidence>
<feature type="coiled-coil region" evidence="1">
    <location>
        <begin position="50"/>
        <end position="77"/>
    </location>
</feature>
<reference evidence="3 4" key="1">
    <citation type="journal article" date="2019" name="Mol. Biol. Evol.">
        <title>Blast fungal genomes show frequent chromosomal changes, gene gains and losses, and effector gene turnover.</title>
        <authorList>
            <person name="Gomez Luciano L.B."/>
            <person name="Jason Tsai I."/>
            <person name="Chuma I."/>
            <person name="Tosa Y."/>
            <person name="Chen Y.H."/>
            <person name="Li J.Y."/>
            <person name="Li M.Y."/>
            <person name="Jade Lu M.Y."/>
            <person name="Nakayashiki H."/>
            <person name="Li W.H."/>
        </authorList>
    </citation>
    <scope>NUCLEOTIDE SEQUENCE [LARGE SCALE GENOMIC DNA]</scope>
    <source>
        <strain evidence="3">MZ5-1-6</strain>
    </source>
</reference>